<feature type="domain" description="Acyltransferase 3" evidence="8">
    <location>
        <begin position="20"/>
        <end position="350"/>
    </location>
</feature>
<evidence type="ECO:0000313" key="11">
    <source>
        <dbReference type="Proteomes" id="UP000298488"/>
    </source>
</evidence>
<dbReference type="Pfam" id="PF01757">
    <property type="entry name" value="Acyl_transf_3"/>
    <property type="match status" value="1"/>
</dbReference>
<comment type="subcellular location">
    <subcellularLocation>
        <location evidence="1">Cell membrane</location>
        <topology evidence="1">Multi-pass membrane protein</topology>
    </subcellularLocation>
</comment>
<accession>A0A4R8VCA7</accession>
<comment type="caution">
    <text evidence="10">The sequence shown here is derived from an EMBL/GenBank/DDBJ whole genome shotgun (WGS) entry which is preliminary data.</text>
</comment>
<dbReference type="InterPro" id="IPR036514">
    <property type="entry name" value="SGNH_hydro_sf"/>
</dbReference>
<keyword evidence="11" id="KW-1185">Reference proteome</keyword>
<dbReference type="Gene3D" id="3.40.50.1110">
    <property type="entry name" value="SGNH hydrolase"/>
    <property type="match status" value="1"/>
</dbReference>
<dbReference type="EMBL" id="SOFI01000003">
    <property type="protein sequence ID" value="TFB79467.1"/>
    <property type="molecule type" value="Genomic_DNA"/>
</dbReference>
<evidence type="ECO:0000313" key="10">
    <source>
        <dbReference type="EMBL" id="TFB79467.1"/>
    </source>
</evidence>
<keyword evidence="5" id="KW-1133">Transmembrane helix</keyword>
<dbReference type="Pfam" id="PF19040">
    <property type="entry name" value="SGNH"/>
    <property type="match status" value="1"/>
</dbReference>
<dbReference type="InterPro" id="IPR043968">
    <property type="entry name" value="SGNH"/>
</dbReference>
<evidence type="ECO:0000259" key="9">
    <source>
        <dbReference type="Pfam" id="PF19040"/>
    </source>
</evidence>
<dbReference type="GO" id="GO:0016747">
    <property type="term" value="F:acyltransferase activity, transferring groups other than amino-acyl groups"/>
    <property type="evidence" value="ECO:0007669"/>
    <property type="project" value="InterPro"/>
</dbReference>
<evidence type="ECO:0000256" key="6">
    <source>
        <dbReference type="ARBA" id="ARBA00023136"/>
    </source>
</evidence>
<reference evidence="10 11" key="1">
    <citation type="submission" date="2019-03" db="EMBL/GenBank/DDBJ databases">
        <title>Genomics of glacier-inhabiting Cryobacterium strains.</title>
        <authorList>
            <person name="Liu Q."/>
            <person name="Xin Y.-H."/>
        </authorList>
    </citation>
    <scope>NUCLEOTIDE SEQUENCE [LARGE SCALE GENOMIC DNA]</scope>
    <source>
        <strain evidence="10 11">CGMCC 1.10440</strain>
    </source>
</reference>
<dbReference type="GO" id="GO:0009103">
    <property type="term" value="P:lipopolysaccharide biosynthetic process"/>
    <property type="evidence" value="ECO:0007669"/>
    <property type="project" value="TreeGrafter"/>
</dbReference>
<keyword evidence="4" id="KW-0812">Transmembrane</keyword>
<evidence type="ECO:0000256" key="4">
    <source>
        <dbReference type="ARBA" id="ARBA00022692"/>
    </source>
</evidence>
<dbReference type="InterPro" id="IPR002656">
    <property type="entry name" value="Acyl_transf_3_dom"/>
</dbReference>
<evidence type="ECO:0000259" key="8">
    <source>
        <dbReference type="Pfam" id="PF01757"/>
    </source>
</evidence>
<sequence>MPTAVRTRGTTIARAHFRTDIQGLRAVAVLLVLVYHAGFAVPGGFVGVDVFFVISGFLITNHLLAEISATGRLDFARFYARRARRILPASFLVLILTVIVAHFLLPPALVAGMVRDAIATALYFPNILFAIDGTNYLAETAPSLFQHYWSLGVEEQFYLLWPLALVALWLLTRRSKKVLVGCVSVLVVASLVLGVILTYQSQPWAFFSLPSRAWELGTGALVAIVGPRLLARLGGMPAAILGWIGLAAIVGSGFILNSTTAFPGFAAILPVAGAGLAVLCGEQAGRQGPGVLLSTRPMQFLGTISYSLYLVHWPLLILPTQLGGQSVTLPWFVTGFLAVLAVVLAWAMYRWVENPFRQSKALTKRRPRVTLFAAASVSLFAVVLALGVGAAARNAPSSSDQKAQDPTSLIANPTFTDFVPTNMVPSIAAASTDIPLIYGDGCHYDVSKTTVQNCVYGDSQSTTTVALFGDSHAAQWFPALLELAQQHSFRLEVYTKSSCPSFTVEILENGVPYSACDQWRAAVIDHLKVEQPDVIVLSNLGDYPDQGPGGIATELWTSGLTTTVRTLPPSSHILVISDTPAFTGTPALCLSVHLNDADACSRPRADALDENRAAAEKAASESAGATVLDVNDFLCTQQQCGVIIGSTLVYRDSHHLTATFAKELAPEVWTGLGPLLPQ</sequence>
<keyword evidence="7 10" id="KW-0012">Acyltransferase</keyword>
<dbReference type="OrthoDB" id="3404679at2"/>
<keyword evidence="6" id="KW-0472">Membrane</keyword>
<proteinExistence type="predicted"/>
<dbReference type="PANTHER" id="PTHR23028:SF53">
    <property type="entry name" value="ACYL_TRANSF_3 DOMAIN-CONTAINING PROTEIN"/>
    <property type="match status" value="1"/>
</dbReference>
<dbReference type="GO" id="GO:0005886">
    <property type="term" value="C:plasma membrane"/>
    <property type="evidence" value="ECO:0007669"/>
    <property type="project" value="UniProtKB-SubCell"/>
</dbReference>
<name>A0A4R8VCA7_9MICO</name>
<gene>
    <name evidence="10" type="ORF">E3N84_05005</name>
</gene>
<keyword evidence="3 10" id="KW-0808">Transferase</keyword>
<dbReference type="PANTHER" id="PTHR23028">
    <property type="entry name" value="ACETYLTRANSFERASE"/>
    <property type="match status" value="1"/>
</dbReference>
<protein>
    <submittedName>
        <fullName evidence="10">Acyltransferase</fullName>
    </submittedName>
</protein>
<dbReference type="AlphaFoldDB" id="A0A4R8VCA7"/>
<evidence type="ECO:0000256" key="2">
    <source>
        <dbReference type="ARBA" id="ARBA00022475"/>
    </source>
</evidence>
<evidence type="ECO:0000256" key="3">
    <source>
        <dbReference type="ARBA" id="ARBA00022679"/>
    </source>
</evidence>
<evidence type="ECO:0000256" key="5">
    <source>
        <dbReference type="ARBA" id="ARBA00022989"/>
    </source>
</evidence>
<dbReference type="InterPro" id="IPR050879">
    <property type="entry name" value="Acyltransferase_3"/>
</dbReference>
<organism evidence="10 11">
    <name type="scientific">Terrimesophilobacter mesophilus</name>
    <dbReference type="NCBI Taxonomy" id="433647"/>
    <lineage>
        <taxon>Bacteria</taxon>
        <taxon>Bacillati</taxon>
        <taxon>Actinomycetota</taxon>
        <taxon>Actinomycetes</taxon>
        <taxon>Micrococcales</taxon>
        <taxon>Microbacteriaceae</taxon>
        <taxon>Terrimesophilobacter</taxon>
    </lineage>
</organism>
<evidence type="ECO:0000256" key="1">
    <source>
        <dbReference type="ARBA" id="ARBA00004651"/>
    </source>
</evidence>
<dbReference type="Proteomes" id="UP000298488">
    <property type="component" value="Unassembled WGS sequence"/>
</dbReference>
<feature type="domain" description="SGNH" evidence="9">
    <location>
        <begin position="442"/>
        <end position="668"/>
    </location>
</feature>
<evidence type="ECO:0000256" key="7">
    <source>
        <dbReference type="ARBA" id="ARBA00023315"/>
    </source>
</evidence>
<dbReference type="SUPFAM" id="SSF52266">
    <property type="entry name" value="SGNH hydrolase"/>
    <property type="match status" value="1"/>
</dbReference>
<keyword evidence="2" id="KW-1003">Cell membrane</keyword>
<dbReference type="RefSeq" id="WP_104095339.1">
    <property type="nucleotide sequence ID" value="NZ_JACHBP010000001.1"/>
</dbReference>